<gene>
    <name evidence="3" type="ORF">C8F04DRAFT_1156464</name>
</gene>
<dbReference type="Proteomes" id="UP001218188">
    <property type="component" value="Unassembled WGS sequence"/>
</dbReference>
<reference evidence="3" key="1">
    <citation type="submission" date="2023-03" db="EMBL/GenBank/DDBJ databases">
        <title>Massive genome expansion in bonnet fungi (Mycena s.s.) driven by repeated elements and novel gene families across ecological guilds.</title>
        <authorList>
            <consortium name="Lawrence Berkeley National Laboratory"/>
            <person name="Harder C.B."/>
            <person name="Miyauchi S."/>
            <person name="Viragh M."/>
            <person name="Kuo A."/>
            <person name="Thoen E."/>
            <person name="Andreopoulos B."/>
            <person name="Lu D."/>
            <person name="Skrede I."/>
            <person name="Drula E."/>
            <person name="Henrissat B."/>
            <person name="Morin E."/>
            <person name="Kohler A."/>
            <person name="Barry K."/>
            <person name="LaButti K."/>
            <person name="Morin E."/>
            <person name="Salamov A."/>
            <person name="Lipzen A."/>
            <person name="Mereny Z."/>
            <person name="Hegedus B."/>
            <person name="Baldrian P."/>
            <person name="Stursova M."/>
            <person name="Weitz H."/>
            <person name="Taylor A."/>
            <person name="Grigoriev I.V."/>
            <person name="Nagy L.G."/>
            <person name="Martin F."/>
            <person name="Kauserud H."/>
        </authorList>
    </citation>
    <scope>NUCLEOTIDE SEQUENCE</scope>
    <source>
        <strain evidence="3">CBHHK200</strain>
    </source>
</reference>
<name>A0AAD6RY03_9AGAR</name>
<evidence type="ECO:0000313" key="4">
    <source>
        <dbReference type="Proteomes" id="UP001218188"/>
    </source>
</evidence>
<feature type="signal peptide" evidence="2">
    <location>
        <begin position="1"/>
        <end position="17"/>
    </location>
</feature>
<feature type="chain" id="PRO_5042081012" description="Secreted protein" evidence="2">
    <location>
        <begin position="18"/>
        <end position="74"/>
    </location>
</feature>
<dbReference type="AlphaFoldDB" id="A0AAD6RY03"/>
<accession>A0AAD6RY03</accession>
<sequence>SFFFVFLNLSVVRSSISAPWQRSSLGALQKRFQARLVVPSQPAHLRSWTRNQVSGNAESHSSIRSSTFFHRQRP</sequence>
<dbReference type="EMBL" id="JARJCM010000412">
    <property type="protein sequence ID" value="KAJ7017400.1"/>
    <property type="molecule type" value="Genomic_DNA"/>
</dbReference>
<evidence type="ECO:0000313" key="3">
    <source>
        <dbReference type="EMBL" id="KAJ7017400.1"/>
    </source>
</evidence>
<feature type="non-terminal residue" evidence="3">
    <location>
        <position position="74"/>
    </location>
</feature>
<proteinExistence type="predicted"/>
<feature type="region of interest" description="Disordered" evidence="1">
    <location>
        <begin position="49"/>
        <end position="74"/>
    </location>
</feature>
<keyword evidence="2" id="KW-0732">Signal</keyword>
<evidence type="ECO:0000256" key="2">
    <source>
        <dbReference type="SAM" id="SignalP"/>
    </source>
</evidence>
<keyword evidence="4" id="KW-1185">Reference proteome</keyword>
<evidence type="ECO:0008006" key="5">
    <source>
        <dbReference type="Google" id="ProtNLM"/>
    </source>
</evidence>
<protein>
    <recommendedName>
        <fullName evidence="5">Secreted protein</fullName>
    </recommendedName>
</protein>
<evidence type="ECO:0000256" key="1">
    <source>
        <dbReference type="SAM" id="MobiDB-lite"/>
    </source>
</evidence>
<organism evidence="3 4">
    <name type="scientific">Mycena alexandri</name>
    <dbReference type="NCBI Taxonomy" id="1745969"/>
    <lineage>
        <taxon>Eukaryota</taxon>
        <taxon>Fungi</taxon>
        <taxon>Dikarya</taxon>
        <taxon>Basidiomycota</taxon>
        <taxon>Agaricomycotina</taxon>
        <taxon>Agaricomycetes</taxon>
        <taxon>Agaricomycetidae</taxon>
        <taxon>Agaricales</taxon>
        <taxon>Marasmiineae</taxon>
        <taxon>Mycenaceae</taxon>
        <taxon>Mycena</taxon>
    </lineage>
</organism>
<comment type="caution">
    <text evidence="3">The sequence shown here is derived from an EMBL/GenBank/DDBJ whole genome shotgun (WGS) entry which is preliminary data.</text>
</comment>